<proteinExistence type="predicted"/>
<evidence type="ECO:0000313" key="2">
    <source>
        <dbReference type="Proteomes" id="UP000231569"/>
    </source>
</evidence>
<comment type="caution">
    <text evidence="1">The sequence shown here is derived from an EMBL/GenBank/DDBJ whole genome shotgun (WGS) entry which is preliminary data.</text>
</comment>
<dbReference type="InterPro" id="IPR045584">
    <property type="entry name" value="Pilin-like"/>
</dbReference>
<dbReference type="Gene3D" id="3.30.700.10">
    <property type="entry name" value="Glycoprotein, Type 4 Pilin"/>
    <property type="match status" value="1"/>
</dbReference>
<dbReference type="SUPFAM" id="SSF54523">
    <property type="entry name" value="Pili subunits"/>
    <property type="match status" value="1"/>
</dbReference>
<dbReference type="EMBL" id="PFEE01000025">
    <property type="protein sequence ID" value="PJE63842.1"/>
    <property type="molecule type" value="Genomic_DNA"/>
</dbReference>
<protein>
    <submittedName>
        <fullName evidence="1">Uncharacterized protein</fullName>
    </submittedName>
</protein>
<dbReference type="Proteomes" id="UP000231569">
    <property type="component" value="Unassembled WGS sequence"/>
</dbReference>
<dbReference type="Pfam" id="PF07963">
    <property type="entry name" value="N_methyl"/>
    <property type="match status" value="1"/>
</dbReference>
<name>A0A2M8KVA9_9BACT</name>
<reference evidence="2" key="1">
    <citation type="submission" date="2017-09" db="EMBL/GenBank/DDBJ databases">
        <title>Depth-based differentiation of microbial function through sediment-hosted aquifers and enrichment of novel symbionts in the deep terrestrial subsurface.</title>
        <authorList>
            <person name="Probst A.J."/>
            <person name="Ladd B."/>
            <person name="Jarett J.K."/>
            <person name="Geller-Mcgrath D.E."/>
            <person name="Sieber C.M.K."/>
            <person name="Emerson J.B."/>
            <person name="Anantharaman K."/>
            <person name="Thomas B.C."/>
            <person name="Malmstrom R."/>
            <person name="Stieglmeier M."/>
            <person name="Klingl A."/>
            <person name="Woyke T."/>
            <person name="Ryan C.M."/>
            <person name="Banfield J.F."/>
        </authorList>
    </citation>
    <scope>NUCLEOTIDE SEQUENCE [LARGE SCALE GENOMIC DNA]</scope>
</reference>
<dbReference type="PROSITE" id="PS00409">
    <property type="entry name" value="PROKAR_NTER_METHYL"/>
    <property type="match status" value="1"/>
</dbReference>
<dbReference type="NCBIfam" id="TIGR02532">
    <property type="entry name" value="IV_pilin_GFxxxE"/>
    <property type="match status" value="1"/>
</dbReference>
<accession>A0A2M8KVA9</accession>
<organism evidence="1 2">
    <name type="scientific">Candidatus Roizmanbacteria bacterium CG10_big_fil_rev_8_21_14_0_10_45_7</name>
    <dbReference type="NCBI Taxonomy" id="1974854"/>
    <lineage>
        <taxon>Bacteria</taxon>
        <taxon>Candidatus Roizmaniibacteriota</taxon>
    </lineage>
</organism>
<gene>
    <name evidence="1" type="ORF">COU89_01175</name>
</gene>
<dbReference type="InterPro" id="IPR012902">
    <property type="entry name" value="N_methyl_site"/>
</dbReference>
<evidence type="ECO:0000313" key="1">
    <source>
        <dbReference type="EMBL" id="PJE63842.1"/>
    </source>
</evidence>
<sequence>MTINKSGFTLIELLIVIALLGTLAVALLAAIDPFEQFKKATDTGVRNTSQEFYNAAIRYYAQRNGWPSQWATVFINESGVQIGKGDPNDIITGLVASSELKQNFVELAEDQLDKIYVARQGESKLMVCFSPQSNSFLNADRNVKFTSVDLDASGNPSTDASTTAGTCQVHGGAGPCYWCLY</sequence>
<dbReference type="AlphaFoldDB" id="A0A2M8KVA9"/>